<dbReference type="HOGENOM" id="CLU_834332_0_0_1"/>
<feature type="region of interest" description="Disordered" evidence="1">
    <location>
        <begin position="1"/>
        <end position="72"/>
    </location>
</feature>
<organism evidence="2 3">
    <name type="scientific">Glarea lozoyensis (strain ATCC 20868 / MF5171)</name>
    <dbReference type="NCBI Taxonomy" id="1116229"/>
    <lineage>
        <taxon>Eukaryota</taxon>
        <taxon>Fungi</taxon>
        <taxon>Dikarya</taxon>
        <taxon>Ascomycota</taxon>
        <taxon>Pezizomycotina</taxon>
        <taxon>Leotiomycetes</taxon>
        <taxon>Helotiales</taxon>
        <taxon>Helotiaceae</taxon>
        <taxon>Glarea</taxon>
    </lineage>
</organism>
<dbReference type="KEGG" id="glz:GLAREA_07991"/>
<accession>S3CWE5</accession>
<evidence type="ECO:0000313" key="3">
    <source>
        <dbReference type="Proteomes" id="UP000016922"/>
    </source>
</evidence>
<dbReference type="RefSeq" id="XP_008088229.1">
    <property type="nucleotide sequence ID" value="XM_008090038.1"/>
</dbReference>
<dbReference type="Proteomes" id="UP000016922">
    <property type="component" value="Unassembled WGS sequence"/>
</dbReference>
<name>S3CWE5_GLAL2</name>
<feature type="region of interest" description="Disordered" evidence="1">
    <location>
        <begin position="191"/>
        <end position="214"/>
    </location>
</feature>
<keyword evidence="3" id="KW-1185">Reference proteome</keyword>
<protein>
    <submittedName>
        <fullName evidence="2">Uncharacterized protein</fullName>
    </submittedName>
</protein>
<gene>
    <name evidence="2" type="ORF">GLAREA_07991</name>
</gene>
<dbReference type="GeneID" id="19467042"/>
<dbReference type="AlphaFoldDB" id="S3CWE5"/>
<proteinExistence type="predicted"/>
<reference evidence="2 3" key="1">
    <citation type="journal article" date="2013" name="BMC Genomics">
        <title>Genomics-driven discovery of the pneumocandin biosynthetic gene cluster in the fungus Glarea lozoyensis.</title>
        <authorList>
            <person name="Chen L."/>
            <person name="Yue Q."/>
            <person name="Zhang X."/>
            <person name="Xiang M."/>
            <person name="Wang C."/>
            <person name="Li S."/>
            <person name="Che Y."/>
            <person name="Ortiz-Lopez F.J."/>
            <person name="Bills G.F."/>
            <person name="Liu X."/>
            <person name="An Z."/>
        </authorList>
    </citation>
    <scope>NUCLEOTIDE SEQUENCE [LARGE SCALE GENOMIC DNA]</scope>
    <source>
        <strain evidence="3">ATCC 20868 / MF5171</strain>
    </source>
</reference>
<sequence>MGRAKKPRNAKGKAPEFPGSSQSKPKRAPRSTPHQNSSLATLEPPAESSASGSGEPLAIYGGPHSAEAARDSNHALHLESSLKDTESGAQNPLNFRDNLEPFDERAILDPFRFSDPPQDLSGSGVQSQFSFLDDLGTFGESDIQAPFSIMNTSETLGESSIHAQCSSMEPPEMFGVSNTTRSLANNQNNRFAMPTRPEKRQAPGETSSVSHTQRKRFRRLLPKVVKEPELKAPLGPLLKSLAAGPIDYTRFQLWSGCDLRPQRSSEQWDHDLRNIFHNGTGLFARDCRSAAEELNPSYMLWSLDMYDEFMDHMQILVGFGYTRYHTAVFGMEE</sequence>
<evidence type="ECO:0000256" key="1">
    <source>
        <dbReference type="SAM" id="MobiDB-lite"/>
    </source>
</evidence>
<dbReference type="EMBL" id="KE145373">
    <property type="protein sequence ID" value="EPE24141.1"/>
    <property type="molecule type" value="Genomic_DNA"/>
</dbReference>
<feature type="compositionally biased region" description="Basic residues" evidence="1">
    <location>
        <begin position="1"/>
        <end position="11"/>
    </location>
</feature>
<evidence type="ECO:0000313" key="2">
    <source>
        <dbReference type="EMBL" id="EPE24141.1"/>
    </source>
</evidence>